<reference evidence="3" key="2">
    <citation type="submission" date="2025-08" db="UniProtKB">
        <authorList>
            <consortium name="RefSeq"/>
        </authorList>
    </citation>
    <scope>IDENTIFICATION</scope>
    <source>
        <tissue evidence="3">Leaf</tissue>
    </source>
</reference>
<keyword evidence="2" id="KW-1185">Reference proteome</keyword>
<keyword evidence="1" id="KW-1133">Transmembrane helix</keyword>
<evidence type="ECO:0000313" key="2">
    <source>
        <dbReference type="Proteomes" id="UP000694864"/>
    </source>
</evidence>
<feature type="transmembrane region" description="Helical" evidence="1">
    <location>
        <begin position="12"/>
        <end position="32"/>
    </location>
</feature>
<keyword evidence="1" id="KW-0472">Membrane</keyword>
<dbReference type="GeneID" id="104790168"/>
<reference evidence="2" key="1">
    <citation type="journal article" date="2014" name="Nat. Commun.">
        <title>The emerging biofuel crop Camelina sativa retains a highly undifferentiated hexaploid genome structure.</title>
        <authorList>
            <person name="Kagale S."/>
            <person name="Koh C."/>
            <person name="Nixon J."/>
            <person name="Bollina V."/>
            <person name="Clarke W.E."/>
            <person name="Tuteja R."/>
            <person name="Spillane C."/>
            <person name="Robinson S.J."/>
            <person name="Links M.G."/>
            <person name="Clarke C."/>
            <person name="Higgins E.E."/>
            <person name="Huebert T."/>
            <person name="Sharpe A.G."/>
            <person name="Parkin I.A."/>
        </authorList>
    </citation>
    <scope>NUCLEOTIDE SEQUENCE [LARGE SCALE GENOMIC DNA]</scope>
    <source>
        <strain evidence="2">cv. DH55</strain>
    </source>
</reference>
<sequence length="64" mass="7224">MVSQYLFKITDFLKAPMTIGVVLVSATVVAVVHQWDFLKEIATKKKENKNLKEEEAANSKENAE</sequence>
<evidence type="ECO:0000313" key="3">
    <source>
        <dbReference type="RefSeq" id="XP_010514170.1"/>
    </source>
</evidence>
<gene>
    <name evidence="3" type="primary">LOC104790168</name>
</gene>
<name>A0ABM0ZDC2_CAMSA</name>
<evidence type="ECO:0000256" key="1">
    <source>
        <dbReference type="SAM" id="Phobius"/>
    </source>
</evidence>
<protein>
    <submittedName>
        <fullName evidence="3">Uncharacterized protein LOC104790168</fullName>
    </submittedName>
</protein>
<keyword evidence="1" id="KW-0812">Transmembrane</keyword>
<proteinExistence type="predicted"/>
<dbReference type="Proteomes" id="UP000694864">
    <property type="component" value="Chromosome 6"/>
</dbReference>
<dbReference type="RefSeq" id="XP_010514170.1">
    <property type="nucleotide sequence ID" value="XM_010515868.2"/>
</dbReference>
<organism evidence="2 3">
    <name type="scientific">Camelina sativa</name>
    <name type="common">False flax</name>
    <name type="synonym">Myagrum sativum</name>
    <dbReference type="NCBI Taxonomy" id="90675"/>
    <lineage>
        <taxon>Eukaryota</taxon>
        <taxon>Viridiplantae</taxon>
        <taxon>Streptophyta</taxon>
        <taxon>Embryophyta</taxon>
        <taxon>Tracheophyta</taxon>
        <taxon>Spermatophyta</taxon>
        <taxon>Magnoliopsida</taxon>
        <taxon>eudicotyledons</taxon>
        <taxon>Gunneridae</taxon>
        <taxon>Pentapetalae</taxon>
        <taxon>rosids</taxon>
        <taxon>malvids</taxon>
        <taxon>Brassicales</taxon>
        <taxon>Brassicaceae</taxon>
        <taxon>Camelineae</taxon>
        <taxon>Camelina</taxon>
    </lineage>
</organism>
<accession>A0ABM0ZDC2</accession>